<dbReference type="InterPro" id="IPR041664">
    <property type="entry name" value="AAA_16"/>
</dbReference>
<dbReference type="GO" id="GO:0003677">
    <property type="term" value="F:DNA binding"/>
    <property type="evidence" value="ECO:0007669"/>
    <property type="project" value="InterPro"/>
</dbReference>
<dbReference type="PROSITE" id="PS50043">
    <property type="entry name" value="HTH_LUXR_2"/>
    <property type="match status" value="1"/>
</dbReference>
<keyword evidence="1" id="KW-0547">Nucleotide-binding</keyword>
<keyword evidence="5" id="KW-1185">Reference proteome</keyword>
<reference evidence="4 5" key="1">
    <citation type="submission" date="2016-10" db="EMBL/GenBank/DDBJ databases">
        <authorList>
            <person name="de Groot N.N."/>
        </authorList>
    </citation>
    <scope>NUCLEOTIDE SEQUENCE [LARGE SCALE GENOMIC DNA]</scope>
    <source>
        <strain evidence="4 5">DSM 43067</strain>
    </source>
</reference>
<proteinExistence type="predicted"/>
<dbReference type="eggNOG" id="COG2197">
    <property type="taxonomic scope" value="Bacteria"/>
</dbReference>
<dbReference type="EMBL" id="FOVH01000004">
    <property type="protein sequence ID" value="SFO17283.1"/>
    <property type="molecule type" value="Genomic_DNA"/>
</dbReference>
<evidence type="ECO:0000256" key="2">
    <source>
        <dbReference type="ARBA" id="ARBA00022840"/>
    </source>
</evidence>
<dbReference type="GO" id="GO:0006355">
    <property type="term" value="P:regulation of DNA-templated transcription"/>
    <property type="evidence" value="ECO:0007669"/>
    <property type="project" value="InterPro"/>
</dbReference>
<dbReference type="eggNOG" id="COG0470">
    <property type="taxonomic scope" value="Bacteria"/>
</dbReference>
<dbReference type="PANTHER" id="PTHR16305">
    <property type="entry name" value="TESTICULAR SOLUBLE ADENYLYL CYCLASE"/>
    <property type="match status" value="1"/>
</dbReference>
<evidence type="ECO:0000313" key="4">
    <source>
        <dbReference type="EMBL" id="SFO17283.1"/>
    </source>
</evidence>
<protein>
    <submittedName>
        <fullName evidence="4">Regulatory protein, luxR family</fullName>
    </submittedName>
</protein>
<dbReference type="GO" id="GO:0004016">
    <property type="term" value="F:adenylate cyclase activity"/>
    <property type="evidence" value="ECO:0007669"/>
    <property type="project" value="TreeGrafter"/>
</dbReference>
<name>A0A1I5F0S5_9ACTN</name>
<dbReference type="Gene3D" id="1.25.40.10">
    <property type="entry name" value="Tetratricopeptide repeat domain"/>
    <property type="match status" value="1"/>
</dbReference>
<dbReference type="InterPro" id="IPR036388">
    <property type="entry name" value="WH-like_DNA-bd_sf"/>
</dbReference>
<dbReference type="AlphaFoldDB" id="A0A1I5F0S5"/>
<sequence>MRHHIHRHRSAPAEMSLDQAIIGRDAELAFLVDAVDRAPAGDRLVMLTGVPGAGKSTLLKTVAGHARAAGVQVLRCTGSESEANLAFAGLHQLLRPFLGDAGRLPGRQRAALLGAVGLGPAPERFDPMLVGVAVLTLLSDLADRAPVLIAADDAQWIDGASLDAMAFAARRLDMEPVTVIVGTRGGNPLPGFDTDRVLELDPLDEAAAGRLLDAQPGEPSGRLRRRILQQAGGNPLALVELARAAASDRVGLDAALAGPLPLTERLERIFARALAGLPEATRRSLLLLAAADDADPASGVAMALPDTDDEAWSPAQDAGLVRQIDRRIRFRHPLIRSAVYNVAPFDARRDVHLKLAAALRDEPDRRAWHLAAATLHQDAEVAAALERTADRARSRGGYAAAATALERAAELSPVREDAARRLVAAAEAAVFTGRLDWVEELAAKTGALTTDPAVRLSASLQVGRLMALTQRHSAAFSLLARNARAAAGTDPATALELLSGAAVVRFYSGLEDERREIRRILRSVRAGSGDEEPLRVWVTVVADPFAARADALDELPRLLSEWGGRPGRLTMLAIVAWMLDETPLAVRTFDAALDQWSNRSPLPNGLGCAAALAYLDHGNWTQAHAVCAEVAAIAAETGLDHAAACASAVDAMVLALRGRTAEARARADGALKLIDPSDSRSVAVYARRGLGAAALADGDHETAYEQFRLVFDSGGEPVHYHASCAAVADLAAAAARSGHRTEAASIVEQLAGTLGPASSPRLTALISRARALLADPDRAEAHFRQALAEPVEQWPFERAGTLLDYAEWLRRRRRISDARPMLAAALERFRHLGARPWAERAEAELRAAGMDVVPPLPDALADLSPQQQRIIRLAAQGLTNREIGERLYLSPRTVSSHLYRVFPKLGVTARSQLRDLVEGMSMAGGNV</sequence>
<dbReference type="SUPFAM" id="SSF52540">
    <property type="entry name" value="P-loop containing nucleoside triphosphate hydrolases"/>
    <property type="match status" value="1"/>
</dbReference>
<feature type="domain" description="HTH luxR-type" evidence="3">
    <location>
        <begin position="856"/>
        <end position="921"/>
    </location>
</feature>
<organism evidence="4 5">
    <name type="scientific">Actinomadura madurae</name>
    <dbReference type="NCBI Taxonomy" id="1993"/>
    <lineage>
        <taxon>Bacteria</taxon>
        <taxon>Bacillati</taxon>
        <taxon>Actinomycetota</taxon>
        <taxon>Actinomycetes</taxon>
        <taxon>Streptosporangiales</taxon>
        <taxon>Thermomonosporaceae</taxon>
        <taxon>Actinomadura</taxon>
    </lineage>
</organism>
<dbReference type="PRINTS" id="PR00038">
    <property type="entry name" value="HTHLUXR"/>
</dbReference>
<dbReference type="SMART" id="SM00421">
    <property type="entry name" value="HTH_LUXR"/>
    <property type="match status" value="1"/>
</dbReference>
<dbReference type="Pfam" id="PF13191">
    <property type="entry name" value="AAA_16"/>
    <property type="match status" value="1"/>
</dbReference>
<dbReference type="InterPro" id="IPR016032">
    <property type="entry name" value="Sig_transdc_resp-reg_C-effctor"/>
</dbReference>
<dbReference type="Pfam" id="PF00196">
    <property type="entry name" value="GerE"/>
    <property type="match status" value="1"/>
</dbReference>
<accession>A0A1I5F0S5</accession>
<dbReference type="InterPro" id="IPR003593">
    <property type="entry name" value="AAA+_ATPase"/>
</dbReference>
<dbReference type="PROSITE" id="PS00622">
    <property type="entry name" value="HTH_LUXR_1"/>
    <property type="match status" value="1"/>
</dbReference>
<dbReference type="InterPro" id="IPR000792">
    <property type="entry name" value="Tscrpt_reg_LuxR_C"/>
</dbReference>
<dbReference type="Gene3D" id="1.10.10.10">
    <property type="entry name" value="Winged helix-like DNA-binding domain superfamily/Winged helix DNA-binding domain"/>
    <property type="match status" value="1"/>
</dbReference>
<dbReference type="STRING" id="1993.SAMN04489713_104370"/>
<dbReference type="SUPFAM" id="SSF46894">
    <property type="entry name" value="C-terminal effector domain of the bipartite response regulators"/>
    <property type="match status" value="1"/>
</dbReference>
<gene>
    <name evidence="4" type="ORF">SAMN04489713_104370</name>
</gene>
<dbReference type="SUPFAM" id="SSF48452">
    <property type="entry name" value="TPR-like"/>
    <property type="match status" value="1"/>
</dbReference>
<evidence type="ECO:0000259" key="3">
    <source>
        <dbReference type="PROSITE" id="PS50043"/>
    </source>
</evidence>
<dbReference type="GO" id="GO:0005524">
    <property type="term" value="F:ATP binding"/>
    <property type="evidence" value="ECO:0007669"/>
    <property type="project" value="UniProtKB-KW"/>
</dbReference>
<dbReference type="InParanoid" id="A0A1I5F0S5"/>
<dbReference type="Gene3D" id="3.40.50.300">
    <property type="entry name" value="P-loop containing nucleotide triphosphate hydrolases"/>
    <property type="match status" value="1"/>
</dbReference>
<evidence type="ECO:0000313" key="5">
    <source>
        <dbReference type="Proteomes" id="UP000183413"/>
    </source>
</evidence>
<dbReference type="CDD" id="cd06170">
    <property type="entry name" value="LuxR_C_like"/>
    <property type="match status" value="1"/>
</dbReference>
<dbReference type="SMART" id="SM00382">
    <property type="entry name" value="AAA"/>
    <property type="match status" value="1"/>
</dbReference>
<dbReference type="Proteomes" id="UP000183413">
    <property type="component" value="Unassembled WGS sequence"/>
</dbReference>
<dbReference type="GO" id="GO:0005737">
    <property type="term" value="C:cytoplasm"/>
    <property type="evidence" value="ECO:0007669"/>
    <property type="project" value="TreeGrafter"/>
</dbReference>
<dbReference type="InterPro" id="IPR027417">
    <property type="entry name" value="P-loop_NTPase"/>
</dbReference>
<keyword evidence="2" id="KW-0067">ATP-binding</keyword>
<dbReference type="InterPro" id="IPR011990">
    <property type="entry name" value="TPR-like_helical_dom_sf"/>
</dbReference>
<dbReference type="PANTHER" id="PTHR16305:SF35">
    <property type="entry name" value="TRANSCRIPTIONAL ACTIVATOR DOMAIN"/>
    <property type="match status" value="1"/>
</dbReference>
<evidence type="ECO:0000256" key="1">
    <source>
        <dbReference type="ARBA" id="ARBA00022741"/>
    </source>
</evidence>